<proteinExistence type="predicted"/>
<name>A0A699XGK4_TANCI</name>
<organism evidence="1">
    <name type="scientific">Tanacetum cinerariifolium</name>
    <name type="common">Dalmatian daisy</name>
    <name type="synonym">Chrysanthemum cinerariifolium</name>
    <dbReference type="NCBI Taxonomy" id="118510"/>
    <lineage>
        <taxon>Eukaryota</taxon>
        <taxon>Viridiplantae</taxon>
        <taxon>Streptophyta</taxon>
        <taxon>Embryophyta</taxon>
        <taxon>Tracheophyta</taxon>
        <taxon>Spermatophyta</taxon>
        <taxon>Magnoliopsida</taxon>
        <taxon>eudicotyledons</taxon>
        <taxon>Gunneridae</taxon>
        <taxon>Pentapetalae</taxon>
        <taxon>asterids</taxon>
        <taxon>campanulids</taxon>
        <taxon>Asterales</taxon>
        <taxon>Asteraceae</taxon>
        <taxon>Asteroideae</taxon>
        <taxon>Anthemideae</taxon>
        <taxon>Anthemidinae</taxon>
        <taxon>Tanacetum</taxon>
    </lineage>
</organism>
<protein>
    <submittedName>
        <fullName evidence="1">Uncharacterized protein</fullName>
    </submittedName>
</protein>
<feature type="non-terminal residue" evidence="1">
    <location>
        <position position="1"/>
    </location>
</feature>
<gene>
    <name evidence="1" type="ORF">Tci_927603</name>
</gene>
<accession>A0A699XGK4</accession>
<dbReference type="AlphaFoldDB" id="A0A699XGK4"/>
<evidence type="ECO:0000313" key="1">
    <source>
        <dbReference type="EMBL" id="GFD55634.1"/>
    </source>
</evidence>
<sequence length="57" mass="5967">RRDAQQLGTVAAHRVGDGRGGVAQAFQSQVVLHEFELAGQRHALGVGFVEGVAQQVG</sequence>
<dbReference type="EMBL" id="BKCJ011819933">
    <property type="protein sequence ID" value="GFD55634.1"/>
    <property type="molecule type" value="Genomic_DNA"/>
</dbReference>
<reference evidence="1" key="1">
    <citation type="journal article" date="2019" name="Sci. Rep.">
        <title>Draft genome of Tanacetum cinerariifolium, the natural source of mosquito coil.</title>
        <authorList>
            <person name="Yamashiro T."/>
            <person name="Shiraishi A."/>
            <person name="Satake H."/>
            <person name="Nakayama K."/>
        </authorList>
    </citation>
    <scope>NUCLEOTIDE SEQUENCE</scope>
</reference>
<comment type="caution">
    <text evidence="1">The sequence shown here is derived from an EMBL/GenBank/DDBJ whole genome shotgun (WGS) entry which is preliminary data.</text>
</comment>